<dbReference type="AlphaFoldDB" id="A0A9Q3HPG9"/>
<feature type="compositionally biased region" description="Low complexity" evidence="1">
    <location>
        <begin position="11"/>
        <end position="22"/>
    </location>
</feature>
<proteinExistence type="predicted"/>
<dbReference type="EMBL" id="AVOT02023004">
    <property type="protein sequence ID" value="MBW0512813.1"/>
    <property type="molecule type" value="Genomic_DNA"/>
</dbReference>
<feature type="region of interest" description="Disordered" evidence="1">
    <location>
        <begin position="1"/>
        <end position="22"/>
    </location>
</feature>
<protein>
    <recommendedName>
        <fullName evidence="4">DUF4939 domain-containing protein</fullName>
    </recommendedName>
</protein>
<accession>A0A9Q3HPG9</accession>
<sequence length="169" mass="19615">MKEKDSEETEVAAALEAAPEPFETPNLQLSNQTLFSQAKPNFLRIMEKKTQCMKQLTKAVAPRDNPRAPAMKTPSMKVPVSFDGTQRYELRGFIQSCQIIFHNDPETFFSYRKEVLYTTLFLKGRAGKWIEPYPSNISTEYPLYLLNSWKLFEIQLFTLFGDPNEFWKA</sequence>
<feature type="compositionally biased region" description="Acidic residues" evidence="1">
    <location>
        <begin position="1"/>
        <end position="10"/>
    </location>
</feature>
<organism evidence="2 3">
    <name type="scientific">Austropuccinia psidii MF-1</name>
    <dbReference type="NCBI Taxonomy" id="1389203"/>
    <lineage>
        <taxon>Eukaryota</taxon>
        <taxon>Fungi</taxon>
        <taxon>Dikarya</taxon>
        <taxon>Basidiomycota</taxon>
        <taxon>Pucciniomycotina</taxon>
        <taxon>Pucciniomycetes</taxon>
        <taxon>Pucciniales</taxon>
        <taxon>Sphaerophragmiaceae</taxon>
        <taxon>Austropuccinia</taxon>
    </lineage>
</organism>
<reference evidence="2" key="1">
    <citation type="submission" date="2021-03" db="EMBL/GenBank/DDBJ databases">
        <title>Draft genome sequence of rust myrtle Austropuccinia psidii MF-1, a brazilian biotype.</title>
        <authorList>
            <person name="Quecine M.C."/>
            <person name="Pachon D.M.R."/>
            <person name="Bonatelli M.L."/>
            <person name="Correr F.H."/>
            <person name="Franceschini L.M."/>
            <person name="Leite T.F."/>
            <person name="Margarido G.R.A."/>
            <person name="Almeida C.A."/>
            <person name="Ferrarezi J.A."/>
            <person name="Labate C.A."/>
        </authorList>
    </citation>
    <scope>NUCLEOTIDE SEQUENCE</scope>
    <source>
        <strain evidence="2">MF-1</strain>
    </source>
</reference>
<dbReference type="OrthoDB" id="2514346at2759"/>
<keyword evidence="3" id="KW-1185">Reference proteome</keyword>
<dbReference type="Proteomes" id="UP000765509">
    <property type="component" value="Unassembled WGS sequence"/>
</dbReference>
<evidence type="ECO:0000256" key="1">
    <source>
        <dbReference type="SAM" id="MobiDB-lite"/>
    </source>
</evidence>
<evidence type="ECO:0000313" key="3">
    <source>
        <dbReference type="Proteomes" id="UP000765509"/>
    </source>
</evidence>
<gene>
    <name evidence="2" type="ORF">O181_052528</name>
</gene>
<name>A0A9Q3HPG9_9BASI</name>
<evidence type="ECO:0008006" key="4">
    <source>
        <dbReference type="Google" id="ProtNLM"/>
    </source>
</evidence>
<evidence type="ECO:0000313" key="2">
    <source>
        <dbReference type="EMBL" id="MBW0512813.1"/>
    </source>
</evidence>
<comment type="caution">
    <text evidence="2">The sequence shown here is derived from an EMBL/GenBank/DDBJ whole genome shotgun (WGS) entry which is preliminary data.</text>
</comment>